<feature type="transmembrane region" description="Helical" evidence="1">
    <location>
        <begin position="102"/>
        <end position="120"/>
    </location>
</feature>
<organism evidence="2 3">
    <name type="scientific">Ideonella lacteola</name>
    <dbReference type="NCBI Taxonomy" id="2984193"/>
    <lineage>
        <taxon>Bacteria</taxon>
        <taxon>Pseudomonadati</taxon>
        <taxon>Pseudomonadota</taxon>
        <taxon>Betaproteobacteria</taxon>
        <taxon>Burkholderiales</taxon>
        <taxon>Sphaerotilaceae</taxon>
        <taxon>Ideonella</taxon>
    </lineage>
</organism>
<keyword evidence="1" id="KW-0812">Transmembrane</keyword>
<sequence>MSRLIMTPFLRNVLRVDAVLSGLTAVMMVADAELMAAWTGLPPGLMTAIGVALLPWAALLAWLSSRTVVANAAIGAVVALNFCWMVDCALAAFGTFNVPQGLGVGLLAVQALGTFVIAELEWMGMKRAPRAASLRGALAS</sequence>
<keyword evidence="1" id="KW-0472">Membrane</keyword>
<evidence type="ECO:0000313" key="3">
    <source>
        <dbReference type="Proteomes" id="UP001371218"/>
    </source>
</evidence>
<protein>
    <recommendedName>
        <fullName evidence="4">Phage holin family protein</fullName>
    </recommendedName>
</protein>
<feature type="transmembrane region" description="Helical" evidence="1">
    <location>
        <begin position="12"/>
        <end position="30"/>
    </location>
</feature>
<evidence type="ECO:0000313" key="2">
    <source>
        <dbReference type="EMBL" id="MEK8034069.1"/>
    </source>
</evidence>
<name>A0ABU9BWD9_9BURK</name>
<keyword evidence="1" id="KW-1133">Transmembrane helix</keyword>
<dbReference type="RefSeq" id="WP_341428495.1">
    <property type="nucleotide sequence ID" value="NZ_JBBUTG010000024.1"/>
</dbReference>
<feature type="transmembrane region" description="Helical" evidence="1">
    <location>
        <begin position="42"/>
        <end position="63"/>
    </location>
</feature>
<proteinExistence type="predicted"/>
<comment type="caution">
    <text evidence="2">The sequence shown here is derived from an EMBL/GenBank/DDBJ whole genome shotgun (WGS) entry which is preliminary data.</text>
</comment>
<accession>A0ABU9BWD9</accession>
<feature type="transmembrane region" description="Helical" evidence="1">
    <location>
        <begin position="70"/>
        <end position="96"/>
    </location>
</feature>
<evidence type="ECO:0008006" key="4">
    <source>
        <dbReference type="Google" id="ProtNLM"/>
    </source>
</evidence>
<gene>
    <name evidence="2" type="ORF">AACH06_24865</name>
</gene>
<keyword evidence="3" id="KW-1185">Reference proteome</keyword>
<dbReference type="EMBL" id="JBBUTG010000024">
    <property type="protein sequence ID" value="MEK8034069.1"/>
    <property type="molecule type" value="Genomic_DNA"/>
</dbReference>
<reference evidence="2 3" key="1">
    <citation type="submission" date="2024-04" db="EMBL/GenBank/DDBJ databases">
        <title>Novel species of the genus Ideonella isolated from streams.</title>
        <authorList>
            <person name="Lu H."/>
        </authorList>
    </citation>
    <scope>NUCLEOTIDE SEQUENCE [LARGE SCALE GENOMIC DNA]</scope>
    <source>
        <strain evidence="2 3">DXS29W</strain>
    </source>
</reference>
<evidence type="ECO:0000256" key="1">
    <source>
        <dbReference type="SAM" id="Phobius"/>
    </source>
</evidence>
<dbReference type="Proteomes" id="UP001371218">
    <property type="component" value="Unassembled WGS sequence"/>
</dbReference>